<dbReference type="SUPFAM" id="SSF53756">
    <property type="entry name" value="UDP-Glycosyltransferase/glycogen phosphorylase"/>
    <property type="match status" value="1"/>
</dbReference>
<comment type="caution">
    <text evidence="3">The sequence shown here is derived from an EMBL/GenBank/DDBJ whole genome shotgun (WGS) entry which is preliminary data.</text>
</comment>
<dbReference type="Proteomes" id="UP000534783">
    <property type="component" value="Unassembled WGS sequence"/>
</dbReference>
<evidence type="ECO:0000313" key="3">
    <source>
        <dbReference type="EMBL" id="NKE70960.1"/>
    </source>
</evidence>
<dbReference type="InterPro" id="IPR028098">
    <property type="entry name" value="Glyco_trans_4-like_N"/>
</dbReference>
<reference evidence="3 4" key="1">
    <citation type="journal article" date="2020" name="Nature">
        <title>Bacterial chemolithoautotrophy via manganese oxidation.</title>
        <authorList>
            <person name="Yu H."/>
            <person name="Leadbetter J.R."/>
        </authorList>
    </citation>
    <scope>NUCLEOTIDE SEQUENCE [LARGE SCALE GENOMIC DNA]</scope>
    <source>
        <strain evidence="3 4">Mn-1</strain>
    </source>
</reference>
<dbReference type="Pfam" id="PF13439">
    <property type="entry name" value="Glyco_transf_4"/>
    <property type="match status" value="1"/>
</dbReference>
<evidence type="ECO:0000313" key="4">
    <source>
        <dbReference type="Proteomes" id="UP000534783"/>
    </source>
</evidence>
<accession>A0A7X6IB08</accession>
<organism evidence="3 4">
    <name type="scientific">Candidatus Manganitrophus noduliformans</name>
    <dbReference type="NCBI Taxonomy" id="2606439"/>
    <lineage>
        <taxon>Bacteria</taxon>
        <taxon>Pseudomonadati</taxon>
        <taxon>Nitrospirota</taxon>
        <taxon>Nitrospiria</taxon>
        <taxon>Candidatus Troglogloeales</taxon>
        <taxon>Candidatus Manganitrophaceae</taxon>
        <taxon>Candidatus Manganitrophus</taxon>
    </lineage>
</organism>
<protein>
    <submittedName>
        <fullName evidence="3">Glycosyltransferase family 4 protein</fullName>
    </submittedName>
</protein>
<dbReference type="GO" id="GO:0016757">
    <property type="term" value="F:glycosyltransferase activity"/>
    <property type="evidence" value="ECO:0007669"/>
    <property type="project" value="InterPro"/>
</dbReference>
<evidence type="ECO:0000259" key="2">
    <source>
        <dbReference type="Pfam" id="PF13439"/>
    </source>
</evidence>
<proteinExistence type="predicted"/>
<dbReference type="Pfam" id="PF00534">
    <property type="entry name" value="Glycos_transf_1"/>
    <property type="match status" value="1"/>
</dbReference>
<dbReference type="PANTHER" id="PTHR45947:SF3">
    <property type="entry name" value="SULFOQUINOVOSYL TRANSFERASE SQD2"/>
    <property type="match status" value="1"/>
</dbReference>
<sequence>MKIAIIHDYLNQYGGAERVVEAMHEVFPDAPIYTSIFLPEKLPPVFSRMDIRPSFMQRLPSLDRHFKKYLLLYPIAIESFDLNGYDVILSSSSAFAKGASMPQGTCHICYCYTPMRFVWETESYLAQEEFNRFYKMILPLALWRLRNWDLKTIDRVHHYIGISRHICRKIGRLYSRQADLIYPPVDLSRFSISEKQDDYFLVVSRLNTYKRIDLVINAFNRLSLPLVVIGTGPYEEKLKKMAKKNIVFLGRVSDEELAQYLGNCRAFIFPGEEDFGIAPVEAMASGRPVIAYGRGGALETVVDGLTGTFFRGKTTEDLIDAIHRFEKMSFDPQNIRRHAEQFDKEVFKEKIKSYVNEKFQTFH</sequence>
<dbReference type="PANTHER" id="PTHR45947">
    <property type="entry name" value="SULFOQUINOVOSYL TRANSFERASE SQD2"/>
    <property type="match status" value="1"/>
</dbReference>
<evidence type="ECO:0000259" key="1">
    <source>
        <dbReference type="Pfam" id="PF00534"/>
    </source>
</evidence>
<dbReference type="AlphaFoldDB" id="A0A7X6IB08"/>
<feature type="domain" description="Glycosyltransferase subfamily 4-like N-terminal" evidence="2">
    <location>
        <begin position="13"/>
        <end position="189"/>
    </location>
</feature>
<name>A0A7X6IB08_9BACT</name>
<keyword evidence="4" id="KW-1185">Reference proteome</keyword>
<dbReference type="EMBL" id="VTOW01000002">
    <property type="protein sequence ID" value="NKE70960.1"/>
    <property type="molecule type" value="Genomic_DNA"/>
</dbReference>
<feature type="domain" description="Glycosyl transferase family 1" evidence="1">
    <location>
        <begin position="193"/>
        <end position="340"/>
    </location>
</feature>
<dbReference type="InterPro" id="IPR050194">
    <property type="entry name" value="Glycosyltransferase_grp1"/>
</dbReference>
<keyword evidence="3" id="KW-0808">Transferase</keyword>
<dbReference type="InterPro" id="IPR001296">
    <property type="entry name" value="Glyco_trans_1"/>
</dbReference>
<dbReference type="Gene3D" id="3.40.50.2000">
    <property type="entry name" value="Glycogen Phosphorylase B"/>
    <property type="match status" value="2"/>
</dbReference>
<gene>
    <name evidence="3" type="ORF">MNODULE_09435</name>
</gene>